<protein>
    <submittedName>
        <fullName evidence="2">Uncharacterized protein</fullName>
    </submittedName>
</protein>
<dbReference type="InParanoid" id="A0A1X2H555"/>
<gene>
    <name evidence="2" type="ORF">BCR43DRAFT_380553</name>
</gene>
<reference evidence="2 3" key="1">
    <citation type="submission" date="2016-07" db="EMBL/GenBank/DDBJ databases">
        <title>Pervasive Adenine N6-methylation of Active Genes in Fungi.</title>
        <authorList>
            <consortium name="DOE Joint Genome Institute"/>
            <person name="Mondo S.J."/>
            <person name="Dannebaum R.O."/>
            <person name="Kuo R.C."/>
            <person name="Labutti K."/>
            <person name="Haridas S."/>
            <person name="Kuo A."/>
            <person name="Salamov A."/>
            <person name="Ahrendt S.R."/>
            <person name="Lipzen A."/>
            <person name="Sullivan W."/>
            <person name="Andreopoulos W.B."/>
            <person name="Clum A."/>
            <person name="Lindquist E."/>
            <person name="Daum C."/>
            <person name="Ramamoorthy G.K."/>
            <person name="Gryganskyi A."/>
            <person name="Culley D."/>
            <person name="Magnuson J.K."/>
            <person name="James T.Y."/>
            <person name="O'Malley M.A."/>
            <person name="Stajich J.E."/>
            <person name="Spatafora J.W."/>
            <person name="Visel A."/>
            <person name="Grigoriev I.V."/>
        </authorList>
    </citation>
    <scope>NUCLEOTIDE SEQUENCE [LARGE SCALE GENOMIC DNA]</scope>
    <source>
        <strain evidence="2 3">NRRL 2496</strain>
    </source>
</reference>
<name>A0A1X2H555_SYNRA</name>
<feature type="compositionally biased region" description="Low complexity" evidence="1">
    <location>
        <begin position="86"/>
        <end position="97"/>
    </location>
</feature>
<feature type="compositionally biased region" description="Polar residues" evidence="1">
    <location>
        <begin position="151"/>
        <end position="163"/>
    </location>
</feature>
<dbReference type="OMA" id="QYGFERY"/>
<keyword evidence="3" id="KW-1185">Reference proteome</keyword>
<comment type="caution">
    <text evidence="2">The sequence shown here is derived from an EMBL/GenBank/DDBJ whole genome shotgun (WGS) entry which is preliminary data.</text>
</comment>
<evidence type="ECO:0000313" key="3">
    <source>
        <dbReference type="Proteomes" id="UP000242180"/>
    </source>
</evidence>
<dbReference type="EMBL" id="MCGN01000009">
    <property type="protein sequence ID" value="ORY93533.1"/>
    <property type="molecule type" value="Genomic_DNA"/>
</dbReference>
<evidence type="ECO:0000256" key="1">
    <source>
        <dbReference type="SAM" id="MobiDB-lite"/>
    </source>
</evidence>
<feature type="region of interest" description="Disordered" evidence="1">
    <location>
        <begin position="56"/>
        <end position="163"/>
    </location>
</feature>
<organism evidence="2 3">
    <name type="scientific">Syncephalastrum racemosum</name>
    <name type="common">Filamentous fungus</name>
    <dbReference type="NCBI Taxonomy" id="13706"/>
    <lineage>
        <taxon>Eukaryota</taxon>
        <taxon>Fungi</taxon>
        <taxon>Fungi incertae sedis</taxon>
        <taxon>Mucoromycota</taxon>
        <taxon>Mucoromycotina</taxon>
        <taxon>Mucoromycetes</taxon>
        <taxon>Mucorales</taxon>
        <taxon>Syncephalastraceae</taxon>
        <taxon>Syncephalastrum</taxon>
    </lineage>
</organism>
<proteinExistence type="predicted"/>
<feature type="compositionally biased region" description="Low complexity" evidence="1">
    <location>
        <begin position="125"/>
        <end position="150"/>
    </location>
</feature>
<sequence>MSQSDRLIANNEVAQMIHRLKTRLALANFKRQHGFEKCDLQLLEFNLLDKRRLVEEPRKRKKAASSSPEPPSYYRRYYPADKAKKTPSSTSSKNSTTMITRCNSPMLIQSPLSAKRSTSPRFAHRSSQVKSPRPSSSASTVSSTSSTASSNLPNTQDTANLTFSSDDEDAANLLVMLHNHKSLSS</sequence>
<evidence type="ECO:0000313" key="2">
    <source>
        <dbReference type="EMBL" id="ORY93533.1"/>
    </source>
</evidence>
<feature type="compositionally biased region" description="Low complexity" evidence="1">
    <location>
        <begin position="64"/>
        <end position="77"/>
    </location>
</feature>
<dbReference type="Proteomes" id="UP000242180">
    <property type="component" value="Unassembled WGS sequence"/>
</dbReference>
<dbReference type="OrthoDB" id="2163387at2759"/>
<feature type="compositionally biased region" description="Polar residues" evidence="1">
    <location>
        <begin position="98"/>
        <end position="120"/>
    </location>
</feature>
<accession>A0A1X2H555</accession>
<dbReference type="AlphaFoldDB" id="A0A1X2H555"/>